<keyword evidence="2" id="KW-1003">Cell membrane</keyword>
<dbReference type="Pfam" id="PF06081">
    <property type="entry name" value="ArAE_1"/>
    <property type="match status" value="1"/>
</dbReference>
<dbReference type="GO" id="GO:0005886">
    <property type="term" value="C:plasma membrane"/>
    <property type="evidence" value="ECO:0007669"/>
    <property type="project" value="UniProtKB-SubCell"/>
</dbReference>
<keyword evidence="5 6" id="KW-0472">Membrane</keyword>
<comment type="subcellular location">
    <subcellularLocation>
        <location evidence="1">Cell membrane</location>
        <topology evidence="1">Multi-pass membrane protein</topology>
    </subcellularLocation>
</comment>
<dbReference type="InterPro" id="IPR010343">
    <property type="entry name" value="ArAE_1"/>
</dbReference>
<dbReference type="EMBL" id="CP022674">
    <property type="protein sequence ID" value="AXI30603.1"/>
    <property type="molecule type" value="Genomic_DNA"/>
</dbReference>
<evidence type="ECO:0000313" key="8">
    <source>
        <dbReference type="Proteomes" id="UP000253834"/>
    </source>
</evidence>
<dbReference type="Proteomes" id="UP000253834">
    <property type="component" value="Chromosome"/>
</dbReference>
<feature type="transmembrane region" description="Helical" evidence="6">
    <location>
        <begin position="141"/>
        <end position="160"/>
    </location>
</feature>
<sequence>MDINKGKQKLELIKGLLLIAKISIASGVSWELAKMLGSKHPYLAPLTVILSIQETIQHSAVYAFYRIIGTLFGIAATIFIIKHLEVNGWTIGLLLTMGMVLPVVLRLHKTIIHQIALTILLVFVFVHKTNYYVSDRIRDTIIGALVAIIVHIIIVPPNYVKEARKTLTQFGIDLGQLFEKVAYWVNNNCTFVEGENLIDDTTNLLQELHQVEKELRKAEKSLRLNPFGRNKKQQLKQTEQFLFQLKHGYTYISGVLTTFNDWSKTNSLPTVDGQKWAVQLQVLGEYITEQANKNVEIYSIKKSSLDVLDLSSIPLQIRIPPELESQRYQLSLYNDTLKLIDQLRAK</sequence>
<reference evidence="7 8" key="1">
    <citation type="submission" date="2017-07" db="EMBL/GenBank/DDBJ databases">
        <title>Isolation and development of strain Bacillus megaterium SR7 for enhanced growth and metabolite production under supercritical carbon dioxide.</title>
        <authorList>
            <person name="Freedman A.J.E."/>
            <person name="Peet K.C."/>
            <person name="Boock J.T."/>
            <person name="Penn K."/>
            <person name="Prather K.L.J."/>
            <person name="Thompson J.R."/>
        </authorList>
    </citation>
    <scope>NUCLEOTIDE SEQUENCE [LARGE SCALE GENOMIC DNA]</scope>
    <source>
        <strain evidence="7 8">SR7</strain>
    </source>
</reference>
<feature type="transmembrane region" description="Helical" evidence="6">
    <location>
        <begin position="111"/>
        <end position="129"/>
    </location>
</feature>
<gene>
    <name evidence="7" type="ORF">CIB87_16820</name>
</gene>
<keyword evidence="4 6" id="KW-1133">Transmembrane helix</keyword>
<dbReference type="AlphaFoldDB" id="A0AA86I2C5"/>
<evidence type="ECO:0000256" key="4">
    <source>
        <dbReference type="ARBA" id="ARBA00022989"/>
    </source>
</evidence>
<evidence type="ECO:0008006" key="9">
    <source>
        <dbReference type="Google" id="ProtNLM"/>
    </source>
</evidence>
<accession>A0AA86I2C5</accession>
<evidence type="ECO:0000256" key="2">
    <source>
        <dbReference type="ARBA" id="ARBA00022475"/>
    </source>
</evidence>
<proteinExistence type="predicted"/>
<evidence type="ECO:0000256" key="1">
    <source>
        <dbReference type="ARBA" id="ARBA00004651"/>
    </source>
</evidence>
<feature type="transmembrane region" description="Helical" evidence="6">
    <location>
        <begin position="63"/>
        <end position="81"/>
    </location>
</feature>
<protein>
    <recommendedName>
        <fullName evidence="9">Aromatic acid exporter family member 1</fullName>
    </recommendedName>
</protein>
<name>A0AA86I2C5_PRIMG</name>
<evidence type="ECO:0000256" key="3">
    <source>
        <dbReference type="ARBA" id="ARBA00022692"/>
    </source>
</evidence>
<organism evidence="7 8">
    <name type="scientific">Priestia megaterium</name>
    <name type="common">Bacillus megaterium</name>
    <dbReference type="NCBI Taxonomy" id="1404"/>
    <lineage>
        <taxon>Bacteria</taxon>
        <taxon>Bacillati</taxon>
        <taxon>Bacillota</taxon>
        <taxon>Bacilli</taxon>
        <taxon>Bacillales</taxon>
        <taxon>Bacillaceae</taxon>
        <taxon>Priestia</taxon>
    </lineage>
</organism>
<keyword evidence="3 6" id="KW-0812">Transmembrane</keyword>
<evidence type="ECO:0000313" key="7">
    <source>
        <dbReference type="EMBL" id="AXI30603.1"/>
    </source>
</evidence>
<feature type="transmembrane region" description="Helical" evidence="6">
    <location>
        <begin position="88"/>
        <end position="105"/>
    </location>
</feature>
<evidence type="ECO:0000256" key="5">
    <source>
        <dbReference type="ARBA" id="ARBA00023136"/>
    </source>
</evidence>
<dbReference type="RefSeq" id="WP_114896305.1">
    <property type="nucleotide sequence ID" value="NZ_CP022674.1"/>
</dbReference>
<evidence type="ECO:0000256" key="6">
    <source>
        <dbReference type="SAM" id="Phobius"/>
    </source>
</evidence>